<evidence type="ECO:0008006" key="3">
    <source>
        <dbReference type="Google" id="ProtNLM"/>
    </source>
</evidence>
<evidence type="ECO:0000313" key="2">
    <source>
        <dbReference type="Proteomes" id="UP001238163"/>
    </source>
</evidence>
<dbReference type="Proteomes" id="UP001238163">
    <property type="component" value="Unassembled WGS sequence"/>
</dbReference>
<proteinExistence type="predicted"/>
<keyword evidence="2" id="KW-1185">Reference proteome</keyword>
<gene>
    <name evidence="1" type="ORF">J3R75_000468</name>
</gene>
<reference evidence="1" key="1">
    <citation type="submission" date="2023-07" db="EMBL/GenBank/DDBJ databases">
        <title>Genomic Encyclopedia of Type Strains, Phase IV (KMG-IV): sequencing the most valuable type-strain genomes for metagenomic binning, comparative biology and taxonomic classification.</title>
        <authorList>
            <person name="Goeker M."/>
        </authorList>
    </citation>
    <scope>NUCLEOTIDE SEQUENCE</scope>
    <source>
        <strain evidence="1">DSM 24202</strain>
    </source>
</reference>
<dbReference type="EMBL" id="JAUSVL010000001">
    <property type="protein sequence ID" value="MDQ0288361.1"/>
    <property type="molecule type" value="Genomic_DNA"/>
</dbReference>
<dbReference type="RefSeq" id="WP_307259686.1">
    <property type="nucleotide sequence ID" value="NZ_JAUSVL010000001.1"/>
</dbReference>
<dbReference type="AlphaFoldDB" id="A0AAE3VDF9"/>
<comment type="caution">
    <text evidence="1">The sequence shown here is derived from an EMBL/GenBank/DDBJ whole genome shotgun (WGS) entry which is preliminary data.</text>
</comment>
<evidence type="ECO:0000313" key="1">
    <source>
        <dbReference type="EMBL" id="MDQ0288361.1"/>
    </source>
</evidence>
<organism evidence="1 2">
    <name type="scientific">Oligosphaera ethanolica</name>
    <dbReference type="NCBI Taxonomy" id="760260"/>
    <lineage>
        <taxon>Bacteria</taxon>
        <taxon>Pseudomonadati</taxon>
        <taxon>Lentisphaerota</taxon>
        <taxon>Oligosphaeria</taxon>
        <taxon>Oligosphaerales</taxon>
        <taxon>Oligosphaeraceae</taxon>
        <taxon>Oligosphaera</taxon>
    </lineage>
</organism>
<accession>A0AAE3VDF9</accession>
<sequence>MEQQETTVAMSYTRRCLLVIVLLLIACVVNADELGASLHLEGRMACQRGVARLITWQDAEGSWQQDPGLTAHAALALTAAAGEFLDAQAARQRALAFVQERLLRAATPLSPSASENEQQVAVGAVAMALRLFLREGALVPPESVGRLRDIVAAGKVPAADAMIVLDALLLMQQTNAGNAVLVGAKAGSESVHLSNQLLANIIANGDDAVPAGVRLAARMATGDVTVGAAARRRLEGVSGDGNGALLAELYWLARVLYAQGSSGDDTAAWRTQLMTVLLEMQRGDGGWGRVGDSPAARIVDSAWALQALAVLLAAAPQGGEWHR</sequence>
<dbReference type="SUPFAM" id="SSF48239">
    <property type="entry name" value="Terpenoid cyclases/Protein prenyltransferases"/>
    <property type="match status" value="1"/>
</dbReference>
<name>A0AAE3VDF9_9BACT</name>
<dbReference type="InterPro" id="IPR008930">
    <property type="entry name" value="Terpenoid_cyclase/PrenylTrfase"/>
</dbReference>
<protein>
    <recommendedName>
        <fullName evidence="3">Prenyltransferase and squalene oxidase repeat protein</fullName>
    </recommendedName>
</protein>